<keyword evidence="2" id="KW-1185">Reference proteome</keyword>
<reference evidence="1" key="1">
    <citation type="submission" date="2022-04" db="EMBL/GenBank/DDBJ databases">
        <title>Hymenobacter sp. isolated from the air.</title>
        <authorList>
            <person name="Won M."/>
            <person name="Lee C.-M."/>
            <person name="Woen H.-Y."/>
            <person name="Kwon S.-W."/>
        </authorList>
    </citation>
    <scope>NUCLEOTIDE SEQUENCE</scope>
    <source>
        <strain evidence="1">5420S-77</strain>
        <plasmid evidence="1">unnamed4</plasmid>
    </source>
</reference>
<evidence type="ECO:0000313" key="2">
    <source>
        <dbReference type="Proteomes" id="UP000830401"/>
    </source>
</evidence>
<geneLocation type="plasmid" evidence="1 2">
    <name>unnamed4</name>
</geneLocation>
<sequence length="195" mass="21183">MKTSPYRSFGWLPGLFLLLGCDTTEPEPRLKLPAVTSEGANTLGFEIDERVWVNYGRGCFGFGGGGCFENKLQADLSTFNGVRSLSLSAGLATARHQESFGLRIDTLRGTGTYWAGRPPASSMPGGVATGATGLMLTEGRLRQLFVSRAKSTRIVLTRVDTVRRIVSGTFEGRLEEGFTPGTFITIRNGRFDVTY</sequence>
<evidence type="ECO:0008006" key="3">
    <source>
        <dbReference type="Google" id="ProtNLM"/>
    </source>
</evidence>
<dbReference type="EMBL" id="CP095065">
    <property type="protein sequence ID" value="UOQ69322.1"/>
    <property type="molecule type" value="Genomic_DNA"/>
</dbReference>
<dbReference type="Proteomes" id="UP000830401">
    <property type="component" value="Plasmid unnamed4"/>
</dbReference>
<organism evidence="1 2">
    <name type="scientific">Hymenobacter volaticus</name>
    <dbReference type="NCBI Taxonomy" id="2932254"/>
    <lineage>
        <taxon>Bacteria</taxon>
        <taxon>Pseudomonadati</taxon>
        <taxon>Bacteroidota</taxon>
        <taxon>Cytophagia</taxon>
        <taxon>Cytophagales</taxon>
        <taxon>Hymenobacteraceae</taxon>
        <taxon>Hymenobacter</taxon>
    </lineage>
</organism>
<name>A0ABY4GF06_9BACT</name>
<evidence type="ECO:0000313" key="1">
    <source>
        <dbReference type="EMBL" id="UOQ69322.1"/>
    </source>
</evidence>
<keyword evidence="1" id="KW-0614">Plasmid</keyword>
<proteinExistence type="predicted"/>
<protein>
    <recommendedName>
        <fullName evidence="3">Lipoprotein</fullName>
    </recommendedName>
</protein>
<dbReference type="RefSeq" id="WP_245127071.1">
    <property type="nucleotide sequence ID" value="NZ_CP095065.1"/>
</dbReference>
<gene>
    <name evidence="1" type="ORF">MUN86_26870</name>
</gene>
<accession>A0ABY4GF06</accession>
<dbReference type="PROSITE" id="PS51257">
    <property type="entry name" value="PROKAR_LIPOPROTEIN"/>
    <property type="match status" value="1"/>
</dbReference>